<dbReference type="EMBL" id="UGVL01000001">
    <property type="protein sequence ID" value="SUE33502.1"/>
    <property type="molecule type" value="Genomic_DNA"/>
</dbReference>
<evidence type="ECO:0000313" key="7">
    <source>
        <dbReference type="EMBL" id="SUE33502.1"/>
    </source>
</evidence>
<dbReference type="STRING" id="880526.GCA_000427365_00736"/>
<keyword evidence="2" id="KW-1003">Cell membrane</keyword>
<keyword evidence="5" id="KW-0472">Membrane</keyword>
<evidence type="ECO:0000256" key="4">
    <source>
        <dbReference type="ARBA" id="ARBA00022679"/>
    </source>
</evidence>
<protein>
    <submittedName>
        <fullName evidence="7">Lipid A biosynthesis lauroyl acyltransferase</fullName>
    </submittedName>
</protein>
<dbReference type="Proteomes" id="UP000255233">
    <property type="component" value="Unassembled WGS sequence"/>
</dbReference>
<proteinExistence type="predicted"/>
<evidence type="ECO:0000256" key="3">
    <source>
        <dbReference type="ARBA" id="ARBA00022519"/>
    </source>
</evidence>
<dbReference type="Pfam" id="PF03279">
    <property type="entry name" value="Lip_A_acyltrans"/>
    <property type="match status" value="1"/>
</dbReference>
<dbReference type="PANTHER" id="PTHR30606:SF10">
    <property type="entry name" value="PHOSPHATIDYLINOSITOL MANNOSIDE ACYLTRANSFERASE"/>
    <property type="match status" value="1"/>
</dbReference>
<dbReference type="OrthoDB" id="9801955at2"/>
<dbReference type="PANTHER" id="PTHR30606">
    <property type="entry name" value="LIPID A BIOSYNTHESIS LAUROYL ACYLTRANSFERASE"/>
    <property type="match status" value="1"/>
</dbReference>
<keyword evidence="8" id="KW-1185">Reference proteome</keyword>
<dbReference type="GO" id="GO:0005886">
    <property type="term" value="C:plasma membrane"/>
    <property type="evidence" value="ECO:0007669"/>
    <property type="project" value="UniProtKB-SubCell"/>
</dbReference>
<evidence type="ECO:0000256" key="6">
    <source>
        <dbReference type="ARBA" id="ARBA00023315"/>
    </source>
</evidence>
<evidence type="ECO:0000256" key="5">
    <source>
        <dbReference type="ARBA" id="ARBA00023136"/>
    </source>
</evidence>
<dbReference type="GO" id="GO:0016746">
    <property type="term" value="F:acyltransferase activity"/>
    <property type="evidence" value="ECO:0007669"/>
    <property type="project" value="UniProtKB-KW"/>
</dbReference>
<keyword evidence="4 7" id="KW-0808">Transferase</keyword>
<accession>A0A379MSA7</accession>
<keyword evidence="6 7" id="KW-0012">Acyltransferase</keyword>
<comment type="subcellular location">
    <subcellularLocation>
        <location evidence="1">Cell inner membrane</location>
    </subcellularLocation>
</comment>
<dbReference type="InterPro" id="IPR004960">
    <property type="entry name" value="LipA_acyltrans"/>
</dbReference>
<dbReference type="AlphaFoldDB" id="A0A379MSA7"/>
<evidence type="ECO:0000256" key="2">
    <source>
        <dbReference type="ARBA" id="ARBA00022475"/>
    </source>
</evidence>
<reference evidence="7 8" key="1">
    <citation type="submission" date="2018-06" db="EMBL/GenBank/DDBJ databases">
        <authorList>
            <consortium name="Pathogen Informatics"/>
            <person name="Doyle S."/>
        </authorList>
    </citation>
    <scope>NUCLEOTIDE SEQUENCE [LARGE SCALE GENOMIC DNA]</scope>
    <source>
        <strain evidence="7 8">NCTC11190</strain>
    </source>
</reference>
<name>A0A379MSA7_9BACT</name>
<gene>
    <name evidence="7" type="ORF">NCTC11190_00710</name>
</gene>
<organism evidence="7 8">
    <name type="scientific">Rikenella microfusus</name>
    <dbReference type="NCBI Taxonomy" id="28139"/>
    <lineage>
        <taxon>Bacteria</taxon>
        <taxon>Pseudomonadati</taxon>
        <taxon>Bacteroidota</taxon>
        <taxon>Bacteroidia</taxon>
        <taxon>Bacteroidales</taxon>
        <taxon>Rikenellaceae</taxon>
        <taxon>Rikenella</taxon>
    </lineage>
</organism>
<evidence type="ECO:0000313" key="8">
    <source>
        <dbReference type="Proteomes" id="UP000255233"/>
    </source>
</evidence>
<dbReference type="GO" id="GO:0009247">
    <property type="term" value="P:glycolipid biosynthetic process"/>
    <property type="evidence" value="ECO:0007669"/>
    <property type="project" value="UniProtKB-ARBA"/>
</dbReference>
<evidence type="ECO:0000256" key="1">
    <source>
        <dbReference type="ARBA" id="ARBA00004533"/>
    </source>
</evidence>
<keyword evidence="3" id="KW-0997">Cell inner membrane</keyword>
<dbReference type="RefSeq" id="WP_147288431.1">
    <property type="nucleotide sequence ID" value="NZ_DBEWVC010000159.1"/>
</dbReference>
<dbReference type="CDD" id="cd07984">
    <property type="entry name" value="LPLAT_LABLAT-like"/>
    <property type="match status" value="1"/>
</dbReference>
<sequence>MLYYLIYPVAWCLGKLPYKVQFLFSDLIRWVLYSVVRYRREVVRTNLRDSFPEKSEKERAEIARRFYKHLADVFIETLSLASVSEKQIRRRMKYLNMDDLMRWTGGRSWISAMAHYGSWEYTTNFDLYKTHDNALAVYRPLSNKGADRFYRKIRSRFGVIPVPMHDVGREMVRRTRSGSHVTLALIADQTPAWPEIQNWTMFLGRWTPFFTGTEKMAVKFRMPVVFLDVRKVRRGYYEAVFDLVYDGDEAVEEGEITRRYAERLERMIRQRPELWMWSHRRWKHDIDNWLAHHPHAGRIADRIHDEQRK</sequence>